<keyword evidence="1" id="KW-1133">Transmembrane helix</keyword>
<dbReference type="EMBL" id="JABZGU010000033">
    <property type="protein sequence ID" value="MBF4802671.1"/>
    <property type="molecule type" value="Genomic_DNA"/>
</dbReference>
<keyword evidence="1" id="KW-0812">Transmembrane</keyword>
<feature type="transmembrane region" description="Helical" evidence="1">
    <location>
        <begin position="21"/>
        <end position="46"/>
    </location>
</feature>
<proteinExistence type="predicted"/>
<feature type="transmembrane region" description="Helical" evidence="1">
    <location>
        <begin position="52"/>
        <end position="74"/>
    </location>
</feature>
<dbReference type="Proteomes" id="UP000787322">
    <property type="component" value="Unassembled WGS sequence"/>
</dbReference>
<feature type="transmembrane region" description="Helical" evidence="1">
    <location>
        <begin position="128"/>
        <end position="150"/>
    </location>
</feature>
<dbReference type="GO" id="GO:0008237">
    <property type="term" value="F:metallopeptidase activity"/>
    <property type="evidence" value="ECO:0007669"/>
    <property type="project" value="UniProtKB-KW"/>
</dbReference>
<keyword evidence="3" id="KW-0645">Protease</keyword>
<dbReference type="InterPro" id="IPR003675">
    <property type="entry name" value="Rce1/LyrA-like_dom"/>
</dbReference>
<sequence>MGRKKPKTSLEFVLKDPPKSVVTPFLVADLALLLMFVCHIPLMVMGELPPNGILPAVLGLLGSMLAGGLILVWITRVNKRDFRSLGLRVSSWPGFMRGVTFGFLMVLFTFGSIMLIEGFDFNFNASYNIFAALFLLVATLIESAAEEILFRGYLQTGVAAKSSFPVALVLQAVLFTATYGLTPNISIAAAISVFLMGILYGLVFWLTDNLLMTIAMHFIWNFVTGPILGISVTTTLLPTTLLTAYPAASEFISGGAYGIEASVVTIFVCLAACAIVGWKCYKAQGEKN</sequence>
<organism evidence="3 4">
    <name type="scientific">Lancefieldella parvula</name>
    <dbReference type="NCBI Taxonomy" id="1382"/>
    <lineage>
        <taxon>Bacteria</taxon>
        <taxon>Bacillati</taxon>
        <taxon>Actinomycetota</taxon>
        <taxon>Coriobacteriia</taxon>
        <taxon>Coriobacteriales</taxon>
        <taxon>Atopobiaceae</taxon>
        <taxon>Lancefieldella</taxon>
    </lineage>
</organism>
<dbReference type="GO" id="GO:0004175">
    <property type="term" value="F:endopeptidase activity"/>
    <property type="evidence" value="ECO:0007669"/>
    <property type="project" value="UniProtKB-ARBA"/>
</dbReference>
<dbReference type="PANTHER" id="PTHR39430:SF1">
    <property type="entry name" value="PROTEASE"/>
    <property type="match status" value="1"/>
</dbReference>
<protein>
    <submittedName>
        <fullName evidence="3">CPBP family intramembrane metalloprotease</fullName>
    </submittedName>
</protein>
<keyword evidence="3" id="KW-0378">Hydrolase</keyword>
<dbReference type="PANTHER" id="PTHR39430">
    <property type="entry name" value="MEMBRANE-ASSOCIATED PROTEASE-RELATED"/>
    <property type="match status" value="1"/>
</dbReference>
<feature type="transmembrane region" description="Helical" evidence="1">
    <location>
        <begin position="218"/>
        <end position="237"/>
    </location>
</feature>
<keyword evidence="3" id="KW-0482">Metalloprotease</keyword>
<feature type="transmembrane region" description="Helical" evidence="1">
    <location>
        <begin position="257"/>
        <end position="278"/>
    </location>
</feature>
<keyword evidence="1" id="KW-0472">Membrane</keyword>
<evidence type="ECO:0000259" key="2">
    <source>
        <dbReference type="Pfam" id="PF02517"/>
    </source>
</evidence>
<accession>A0A9D6AE18</accession>
<feature type="transmembrane region" description="Helical" evidence="1">
    <location>
        <begin position="162"/>
        <end position="181"/>
    </location>
</feature>
<reference evidence="3" key="1">
    <citation type="submission" date="2020-04" db="EMBL/GenBank/DDBJ databases">
        <title>Deep metagenomics examines the oral microbiome during advanced dental caries in children, revealing novel taxa and co-occurrences with host molecules.</title>
        <authorList>
            <person name="Baker J.L."/>
            <person name="Morton J.T."/>
            <person name="Dinis M."/>
            <person name="Alvarez R."/>
            <person name="Tran N.C."/>
            <person name="Knight R."/>
            <person name="Edlund A."/>
        </authorList>
    </citation>
    <scope>NUCLEOTIDE SEQUENCE</scope>
    <source>
        <strain evidence="3">JCVI_3_bin.11</strain>
    </source>
</reference>
<evidence type="ECO:0000256" key="1">
    <source>
        <dbReference type="SAM" id="Phobius"/>
    </source>
</evidence>
<feature type="transmembrane region" description="Helical" evidence="1">
    <location>
        <begin position="187"/>
        <end position="206"/>
    </location>
</feature>
<evidence type="ECO:0000313" key="4">
    <source>
        <dbReference type="Proteomes" id="UP000787322"/>
    </source>
</evidence>
<evidence type="ECO:0000313" key="3">
    <source>
        <dbReference type="EMBL" id="MBF4802671.1"/>
    </source>
</evidence>
<dbReference type="Pfam" id="PF02517">
    <property type="entry name" value="Rce1-like"/>
    <property type="match status" value="1"/>
</dbReference>
<gene>
    <name evidence="3" type="ORF">HXK24_02460</name>
</gene>
<feature type="transmembrane region" description="Helical" evidence="1">
    <location>
        <begin position="95"/>
        <end position="116"/>
    </location>
</feature>
<name>A0A9D6AE18_9ACTN</name>
<dbReference type="GO" id="GO:0080120">
    <property type="term" value="P:CAAX-box protein maturation"/>
    <property type="evidence" value="ECO:0007669"/>
    <property type="project" value="UniProtKB-ARBA"/>
</dbReference>
<dbReference type="AlphaFoldDB" id="A0A9D6AE18"/>
<comment type="caution">
    <text evidence="3">The sequence shown here is derived from an EMBL/GenBank/DDBJ whole genome shotgun (WGS) entry which is preliminary data.</text>
</comment>
<feature type="domain" description="CAAX prenyl protease 2/Lysostaphin resistance protein A-like" evidence="2">
    <location>
        <begin position="131"/>
        <end position="223"/>
    </location>
</feature>